<dbReference type="InterPro" id="IPR013216">
    <property type="entry name" value="Methyltransf_11"/>
</dbReference>
<accession>A0ABQ4CBZ1</accession>
<dbReference type="Proteomes" id="UP000624325">
    <property type="component" value="Unassembled WGS sequence"/>
</dbReference>
<dbReference type="InterPro" id="IPR029063">
    <property type="entry name" value="SAM-dependent_MTases_sf"/>
</dbReference>
<dbReference type="CDD" id="cd02440">
    <property type="entry name" value="AdoMet_MTases"/>
    <property type="match status" value="1"/>
</dbReference>
<sequence length="210" mass="22894">MPAPRWFFRFLYDRESAAWERRRDEPEQRALVERIADRLANVVAPPGPVADLGCGPGAHALALARRGYDIVGVDGSPRMVEVAKARAARDQVAAAFDTQDVGARLGFADASLGGVLAILVVQHLPRPAAFVAEIRRCLRPGGHLLITAPARARITSSNLYWRLRATCYQAAPGVVRFYDSDSLRRLVEEQGLTVVESDAEPGRVSVLARA</sequence>
<reference evidence="2 3" key="1">
    <citation type="submission" date="2021-01" db="EMBL/GenBank/DDBJ databases">
        <title>Whole genome shotgun sequence of Asanoa iriomotensis NBRC 100142.</title>
        <authorList>
            <person name="Komaki H."/>
            <person name="Tamura T."/>
        </authorList>
    </citation>
    <scope>NUCLEOTIDE SEQUENCE [LARGE SCALE GENOMIC DNA]</scope>
    <source>
        <strain evidence="2 3">NBRC 100142</strain>
    </source>
</reference>
<name>A0ABQ4CBZ1_9ACTN</name>
<evidence type="ECO:0000313" key="2">
    <source>
        <dbReference type="EMBL" id="GIF60270.1"/>
    </source>
</evidence>
<feature type="domain" description="Methyltransferase type 11" evidence="1">
    <location>
        <begin position="51"/>
        <end position="146"/>
    </location>
</feature>
<organism evidence="2 3">
    <name type="scientific">Asanoa iriomotensis</name>
    <dbReference type="NCBI Taxonomy" id="234613"/>
    <lineage>
        <taxon>Bacteria</taxon>
        <taxon>Bacillati</taxon>
        <taxon>Actinomycetota</taxon>
        <taxon>Actinomycetes</taxon>
        <taxon>Micromonosporales</taxon>
        <taxon>Micromonosporaceae</taxon>
        <taxon>Asanoa</taxon>
    </lineage>
</organism>
<proteinExistence type="predicted"/>
<protein>
    <recommendedName>
        <fullName evidence="1">Methyltransferase type 11 domain-containing protein</fullName>
    </recommendedName>
</protein>
<comment type="caution">
    <text evidence="2">The sequence shown here is derived from an EMBL/GenBank/DDBJ whole genome shotgun (WGS) entry which is preliminary data.</text>
</comment>
<gene>
    <name evidence="2" type="ORF">Air01nite_63650</name>
</gene>
<evidence type="ECO:0000313" key="3">
    <source>
        <dbReference type="Proteomes" id="UP000624325"/>
    </source>
</evidence>
<evidence type="ECO:0000259" key="1">
    <source>
        <dbReference type="Pfam" id="PF08241"/>
    </source>
</evidence>
<keyword evidence="3" id="KW-1185">Reference proteome</keyword>
<dbReference type="EMBL" id="BONC01000063">
    <property type="protein sequence ID" value="GIF60270.1"/>
    <property type="molecule type" value="Genomic_DNA"/>
</dbReference>
<dbReference type="Gene3D" id="3.40.50.150">
    <property type="entry name" value="Vaccinia Virus protein VP39"/>
    <property type="match status" value="1"/>
</dbReference>
<dbReference type="Pfam" id="PF08241">
    <property type="entry name" value="Methyltransf_11"/>
    <property type="match status" value="1"/>
</dbReference>
<dbReference type="SUPFAM" id="SSF53335">
    <property type="entry name" value="S-adenosyl-L-methionine-dependent methyltransferases"/>
    <property type="match status" value="1"/>
</dbReference>
<dbReference type="PANTHER" id="PTHR43591">
    <property type="entry name" value="METHYLTRANSFERASE"/>
    <property type="match status" value="1"/>
</dbReference>